<dbReference type="Gene3D" id="3.90.550.10">
    <property type="entry name" value="Spore Coat Polysaccharide Biosynthesis Protein SpsA, Chain A"/>
    <property type="match status" value="1"/>
</dbReference>
<dbReference type="SUPFAM" id="SSF53448">
    <property type="entry name" value="Nucleotide-diphospho-sugar transferases"/>
    <property type="match status" value="1"/>
</dbReference>
<comment type="caution">
    <text evidence="2">The sequence shown here is derived from an EMBL/GenBank/DDBJ whole genome shotgun (WGS) entry which is preliminary data.</text>
</comment>
<dbReference type="CDD" id="cd00761">
    <property type="entry name" value="Glyco_tranf_GTA_type"/>
    <property type="match status" value="1"/>
</dbReference>
<dbReference type="PANTHER" id="PTHR22916">
    <property type="entry name" value="GLYCOSYLTRANSFERASE"/>
    <property type="match status" value="1"/>
</dbReference>
<evidence type="ECO:0000313" key="3">
    <source>
        <dbReference type="Proteomes" id="UP000664698"/>
    </source>
</evidence>
<dbReference type="Pfam" id="PF00535">
    <property type="entry name" value="Glycos_transf_2"/>
    <property type="match status" value="1"/>
</dbReference>
<protein>
    <submittedName>
        <fullName evidence="2">Glycosyltransferase family 2 protein</fullName>
    </submittedName>
</protein>
<evidence type="ECO:0000259" key="1">
    <source>
        <dbReference type="Pfam" id="PF00535"/>
    </source>
</evidence>
<keyword evidence="3" id="KW-1185">Reference proteome</keyword>
<sequence length="289" mass="32949">MILISVIIPVFNSVTTLERAVRSVIDSASVLEVIIVDDGSSDGSIELAQDLSRRFEQVMLVQHPNGRNRGGCASRNLGLACSKGSWIQFLDADDEILVDKIAGQIELVSEHSPFVVGNSIHVFPDGRRHFRKADRDVWKGLIRGKLGDTCANLWNRCSLVEVGGWDESLSSSQEYDLMFRLVCINPNVIFDSRFMTLIHKTLNSVSTNLENAKFRNFNWLSLRERIRLYLVDQGIFDLRKKYFWSGAVGNFCREQGAVLPEKVNFFFCKIYYIELQLRRKAYQIISSSR</sequence>
<dbReference type="EMBL" id="JAFKCW010000001">
    <property type="protein sequence ID" value="MBN7800179.1"/>
    <property type="molecule type" value="Genomic_DNA"/>
</dbReference>
<dbReference type="PANTHER" id="PTHR22916:SF3">
    <property type="entry name" value="UDP-GLCNAC:BETAGAL BETA-1,3-N-ACETYLGLUCOSAMINYLTRANSFERASE-LIKE PROTEIN 1"/>
    <property type="match status" value="1"/>
</dbReference>
<organism evidence="2 3">
    <name type="scientific">Algoriphagus aestuariicola</name>
    <dbReference type="NCBI Taxonomy" id="1852016"/>
    <lineage>
        <taxon>Bacteria</taxon>
        <taxon>Pseudomonadati</taxon>
        <taxon>Bacteroidota</taxon>
        <taxon>Cytophagia</taxon>
        <taxon>Cytophagales</taxon>
        <taxon>Cyclobacteriaceae</taxon>
        <taxon>Algoriphagus</taxon>
    </lineage>
</organism>
<dbReference type="InterPro" id="IPR029044">
    <property type="entry name" value="Nucleotide-diphossugar_trans"/>
</dbReference>
<dbReference type="RefSeq" id="WP_206568136.1">
    <property type="nucleotide sequence ID" value="NZ_JAFKCW010000001.1"/>
</dbReference>
<feature type="domain" description="Glycosyltransferase 2-like" evidence="1">
    <location>
        <begin position="5"/>
        <end position="144"/>
    </location>
</feature>
<reference evidence="2 3" key="1">
    <citation type="submission" date="2021-03" db="EMBL/GenBank/DDBJ databases">
        <title>novel species isolated from a fishpond in China.</title>
        <authorList>
            <person name="Lu H."/>
            <person name="Cai Z."/>
        </authorList>
    </citation>
    <scope>NUCLEOTIDE SEQUENCE [LARGE SCALE GENOMIC DNA]</scope>
    <source>
        <strain evidence="2 3">JCM 31546</strain>
    </source>
</reference>
<accession>A0ABS3BMX3</accession>
<dbReference type="Proteomes" id="UP000664698">
    <property type="component" value="Unassembled WGS sequence"/>
</dbReference>
<gene>
    <name evidence="2" type="ORF">J0A67_04865</name>
</gene>
<dbReference type="InterPro" id="IPR001173">
    <property type="entry name" value="Glyco_trans_2-like"/>
</dbReference>
<proteinExistence type="predicted"/>
<evidence type="ECO:0000313" key="2">
    <source>
        <dbReference type="EMBL" id="MBN7800179.1"/>
    </source>
</evidence>
<name>A0ABS3BMX3_9BACT</name>